<sequence>MKKLTAAIALALPLLAPGAFAEVTQDCIVEGTVDKDRAAKMGKPVYVEFHSAKNGKDARCSMNRSKNRRVQFKAPSTDGIENAPHGSKVKYRYTEDRNKDGKWELLEVSDTRSS</sequence>
<dbReference type="Proteomes" id="UP000644693">
    <property type="component" value="Unassembled WGS sequence"/>
</dbReference>
<dbReference type="EMBL" id="BMYM01000001">
    <property type="protein sequence ID" value="GHD24951.1"/>
    <property type="molecule type" value="Genomic_DNA"/>
</dbReference>
<keyword evidence="2" id="KW-0732">Signal</keyword>
<dbReference type="RefSeq" id="WP_189474033.1">
    <property type="nucleotide sequence ID" value="NZ_BMYM01000001.1"/>
</dbReference>
<organism evidence="3 4">
    <name type="scientific">Parahalioglobus pacificus</name>
    <dbReference type="NCBI Taxonomy" id="930806"/>
    <lineage>
        <taxon>Bacteria</taxon>
        <taxon>Pseudomonadati</taxon>
        <taxon>Pseudomonadota</taxon>
        <taxon>Gammaproteobacteria</taxon>
        <taxon>Cellvibrionales</taxon>
        <taxon>Halieaceae</taxon>
        <taxon>Parahalioglobus</taxon>
    </lineage>
</organism>
<evidence type="ECO:0000313" key="4">
    <source>
        <dbReference type="Proteomes" id="UP000644693"/>
    </source>
</evidence>
<evidence type="ECO:0000256" key="2">
    <source>
        <dbReference type="SAM" id="SignalP"/>
    </source>
</evidence>
<protein>
    <submittedName>
        <fullName evidence="3">Uncharacterized protein</fullName>
    </submittedName>
</protein>
<evidence type="ECO:0000313" key="3">
    <source>
        <dbReference type="EMBL" id="GHD24951.1"/>
    </source>
</evidence>
<keyword evidence="4" id="KW-1185">Reference proteome</keyword>
<evidence type="ECO:0000256" key="1">
    <source>
        <dbReference type="SAM" id="MobiDB-lite"/>
    </source>
</evidence>
<feature type="region of interest" description="Disordered" evidence="1">
    <location>
        <begin position="72"/>
        <end position="93"/>
    </location>
</feature>
<feature type="chain" id="PRO_5037295108" evidence="2">
    <location>
        <begin position="22"/>
        <end position="114"/>
    </location>
</feature>
<gene>
    <name evidence="3" type="ORF">GCM10007053_00160</name>
</gene>
<feature type="signal peptide" evidence="2">
    <location>
        <begin position="1"/>
        <end position="21"/>
    </location>
</feature>
<proteinExistence type="predicted"/>
<reference evidence="3" key="1">
    <citation type="journal article" date="2014" name="Int. J. Syst. Evol. Microbiol.">
        <title>Complete genome sequence of Corynebacterium casei LMG S-19264T (=DSM 44701T), isolated from a smear-ripened cheese.</title>
        <authorList>
            <consortium name="US DOE Joint Genome Institute (JGI-PGF)"/>
            <person name="Walter F."/>
            <person name="Albersmeier A."/>
            <person name="Kalinowski J."/>
            <person name="Ruckert C."/>
        </authorList>
    </citation>
    <scope>NUCLEOTIDE SEQUENCE</scope>
    <source>
        <strain evidence="3">KCTC 23430</strain>
    </source>
</reference>
<dbReference type="AlphaFoldDB" id="A0A918XCV0"/>
<name>A0A918XCV0_9GAMM</name>
<reference evidence="3" key="2">
    <citation type="submission" date="2020-09" db="EMBL/GenBank/DDBJ databases">
        <authorList>
            <person name="Sun Q."/>
            <person name="Kim S."/>
        </authorList>
    </citation>
    <scope>NUCLEOTIDE SEQUENCE</scope>
    <source>
        <strain evidence="3">KCTC 23430</strain>
    </source>
</reference>
<accession>A0A918XCV0</accession>
<comment type="caution">
    <text evidence="3">The sequence shown here is derived from an EMBL/GenBank/DDBJ whole genome shotgun (WGS) entry which is preliminary data.</text>
</comment>